<dbReference type="AlphaFoldDB" id="A0A1V9H654"/>
<evidence type="ECO:0000313" key="1">
    <source>
        <dbReference type="EMBL" id="OQP78348.1"/>
    </source>
</evidence>
<dbReference type="Proteomes" id="UP000050546">
    <property type="component" value="Unassembled WGS sequence"/>
</dbReference>
<organism evidence="1 2">
    <name type="scientific">Xanthomonas phaseoli pv. dieffenbachiae</name>
    <dbReference type="NCBI Taxonomy" id="92828"/>
    <lineage>
        <taxon>Bacteria</taxon>
        <taxon>Pseudomonadati</taxon>
        <taxon>Pseudomonadota</taxon>
        <taxon>Gammaproteobacteria</taxon>
        <taxon>Lysobacterales</taxon>
        <taxon>Lysobacteraceae</taxon>
        <taxon>Xanthomonas</taxon>
    </lineage>
</organism>
<name>A0A1V9H654_9XANT</name>
<dbReference type="EMBL" id="JPYI02000075">
    <property type="protein sequence ID" value="OQP78348.1"/>
    <property type="molecule type" value="Genomic_DNA"/>
</dbReference>
<accession>A0A1V9H654</accession>
<protein>
    <submittedName>
        <fullName evidence="1">Uncharacterized protein</fullName>
    </submittedName>
</protein>
<reference evidence="1 2" key="1">
    <citation type="journal article" date="2016" name="Plant Pathol.">
        <title>Genetic characterization of strains named as Xanthomonas axonopodis pv. dieffenbachiae leads to a taxonomic revision of the X. axonopodis species complex.</title>
        <authorList>
            <person name="Constantin E.C."/>
            <person name="Cleenwerck I."/>
            <person name="Maes M."/>
            <person name="Baeyen S."/>
            <person name="Van Malderghem C."/>
            <person name="De Vos P."/>
            <person name="Cottyn B."/>
        </authorList>
    </citation>
    <scope>NUCLEOTIDE SEQUENCE [LARGE SCALE GENOMIC DNA]</scope>
    <source>
        <strain evidence="1 2">LMG 25940</strain>
    </source>
</reference>
<gene>
    <name evidence="1" type="ORF">IM53_012230</name>
</gene>
<reference evidence="1 2" key="2">
    <citation type="journal article" date="2017" name="Plant Pathol.">
        <title>Pathogenicity and virulence gene content of Xanthomonas strains infecting Araceae, formerly known as Xanthomonas axonopodis pv. dieffenbachiae.</title>
        <authorList>
            <person name="Constantin E.C."/>
            <person name="Haegeman A."/>
            <person name="Van Vaerenbergh J."/>
            <person name="Baeyen S."/>
            <person name="Van Malderghem C."/>
            <person name="Maes M."/>
            <person name="Cottyn B."/>
        </authorList>
    </citation>
    <scope>NUCLEOTIDE SEQUENCE [LARGE SCALE GENOMIC DNA]</scope>
    <source>
        <strain evidence="1 2">LMG 25940</strain>
    </source>
</reference>
<sequence length="55" mass="6183">MQIQRVLPLPPHARDAINSLARKPSVFAGLARLDCNLPVALVARANHAMERLKWR</sequence>
<proteinExistence type="predicted"/>
<evidence type="ECO:0000313" key="2">
    <source>
        <dbReference type="Proteomes" id="UP000050546"/>
    </source>
</evidence>
<comment type="caution">
    <text evidence="1">The sequence shown here is derived from an EMBL/GenBank/DDBJ whole genome shotgun (WGS) entry which is preliminary data.</text>
</comment>